<dbReference type="HOGENOM" id="CLU_111362_3_1_7"/>
<keyword evidence="2" id="KW-0819">tRNA processing</keyword>
<keyword evidence="7" id="KW-1185">Reference proteome</keyword>
<dbReference type="OrthoDB" id="164090at2"/>
<dbReference type="RefSeq" id="WP_012174117.1">
    <property type="nucleotide sequence ID" value="NC_009943.1"/>
</dbReference>
<dbReference type="InterPro" id="IPR036820">
    <property type="entry name" value="Archease_dom_sf"/>
</dbReference>
<evidence type="ECO:0000313" key="7">
    <source>
        <dbReference type="Proteomes" id="UP000008561"/>
    </source>
</evidence>
<dbReference type="GO" id="GO:0046872">
    <property type="term" value="F:metal ion binding"/>
    <property type="evidence" value="ECO:0007669"/>
    <property type="project" value="UniProtKB-KW"/>
</dbReference>
<accession>A8ZUT5</accession>
<dbReference type="STRING" id="96561.Dole_0688"/>
<dbReference type="PANTHER" id="PTHR12682">
    <property type="entry name" value="ARCHEASE"/>
    <property type="match status" value="1"/>
</dbReference>
<dbReference type="GO" id="GO:0008033">
    <property type="term" value="P:tRNA processing"/>
    <property type="evidence" value="ECO:0007669"/>
    <property type="project" value="UniProtKB-KW"/>
</dbReference>
<protein>
    <recommendedName>
        <fullName evidence="5">Archease domain-containing protein</fullName>
    </recommendedName>
</protein>
<keyword evidence="4" id="KW-0106">Calcium</keyword>
<reference evidence="6 7" key="1">
    <citation type="submission" date="2007-10" db="EMBL/GenBank/DDBJ databases">
        <title>Complete sequence of Desulfococcus oleovorans Hxd3.</title>
        <authorList>
            <consortium name="US DOE Joint Genome Institute"/>
            <person name="Copeland A."/>
            <person name="Lucas S."/>
            <person name="Lapidus A."/>
            <person name="Barry K."/>
            <person name="Glavina del Rio T."/>
            <person name="Dalin E."/>
            <person name="Tice H."/>
            <person name="Pitluck S."/>
            <person name="Kiss H."/>
            <person name="Brettin T."/>
            <person name="Bruce D."/>
            <person name="Detter J.C."/>
            <person name="Han C."/>
            <person name="Schmutz J."/>
            <person name="Larimer F."/>
            <person name="Land M."/>
            <person name="Hauser L."/>
            <person name="Kyrpides N."/>
            <person name="Kim E."/>
            <person name="Wawrik B."/>
            <person name="Richardson P."/>
        </authorList>
    </citation>
    <scope>NUCLEOTIDE SEQUENCE [LARGE SCALE GENOMIC DNA]</scope>
    <source>
        <strain evidence="7">DSM 6200 / JCM 39069 / Hxd3</strain>
    </source>
</reference>
<name>A8ZUT5_DESOH</name>
<organism evidence="6 7">
    <name type="scientific">Desulfosudis oleivorans (strain DSM 6200 / JCM 39069 / Hxd3)</name>
    <name type="common">Desulfococcus oleovorans</name>
    <dbReference type="NCBI Taxonomy" id="96561"/>
    <lineage>
        <taxon>Bacteria</taxon>
        <taxon>Pseudomonadati</taxon>
        <taxon>Thermodesulfobacteriota</taxon>
        <taxon>Desulfobacteria</taxon>
        <taxon>Desulfobacterales</taxon>
        <taxon>Desulfosudaceae</taxon>
        <taxon>Desulfosudis</taxon>
    </lineage>
</organism>
<dbReference type="eggNOG" id="COG1371">
    <property type="taxonomic scope" value="Bacteria"/>
</dbReference>
<dbReference type="InterPro" id="IPR002804">
    <property type="entry name" value="Archease"/>
</dbReference>
<dbReference type="PANTHER" id="PTHR12682:SF11">
    <property type="entry name" value="PROTEIN ARCHEASE"/>
    <property type="match status" value="1"/>
</dbReference>
<keyword evidence="3" id="KW-0479">Metal-binding</keyword>
<dbReference type="AlphaFoldDB" id="A8ZUT5"/>
<dbReference type="InterPro" id="IPR023572">
    <property type="entry name" value="Archease_dom"/>
</dbReference>
<dbReference type="Proteomes" id="UP000008561">
    <property type="component" value="Chromosome"/>
</dbReference>
<gene>
    <name evidence="6" type="ordered locus">Dole_0688</name>
</gene>
<evidence type="ECO:0000259" key="5">
    <source>
        <dbReference type="Pfam" id="PF01951"/>
    </source>
</evidence>
<evidence type="ECO:0000256" key="1">
    <source>
        <dbReference type="ARBA" id="ARBA00007963"/>
    </source>
</evidence>
<dbReference type="SUPFAM" id="SSF69819">
    <property type="entry name" value="MTH1598-like"/>
    <property type="match status" value="1"/>
</dbReference>
<dbReference type="Pfam" id="PF01951">
    <property type="entry name" value="Archease"/>
    <property type="match status" value="1"/>
</dbReference>
<dbReference type="EMBL" id="CP000859">
    <property type="protein sequence ID" value="ABW66498.1"/>
    <property type="molecule type" value="Genomic_DNA"/>
</dbReference>
<evidence type="ECO:0000256" key="3">
    <source>
        <dbReference type="ARBA" id="ARBA00022723"/>
    </source>
</evidence>
<dbReference type="KEGG" id="dol:Dole_0688"/>
<comment type="similarity">
    <text evidence="1">Belongs to the archease family.</text>
</comment>
<feature type="domain" description="Archease" evidence="5">
    <location>
        <begin position="16"/>
        <end position="150"/>
    </location>
</feature>
<proteinExistence type="inferred from homology"/>
<sequence length="150" mass="16869">MTQPSSPKNSSEPPVYRYLDHTADLRVEIFGHDLAMLFENAGFALFDMLADSAGLSGGEEGEMTVEGEDLADLMFNWLRALLCFWTVKGRLVVSAQIVEISETRLVARVRSDRYDADRHCLKTDIKAVTYHDLTVEPVEDGWVARVVFDV</sequence>
<evidence type="ECO:0000313" key="6">
    <source>
        <dbReference type="EMBL" id="ABW66498.1"/>
    </source>
</evidence>
<evidence type="ECO:0000256" key="2">
    <source>
        <dbReference type="ARBA" id="ARBA00022694"/>
    </source>
</evidence>
<evidence type="ECO:0000256" key="4">
    <source>
        <dbReference type="ARBA" id="ARBA00022837"/>
    </source>
</evidence>
<dbReference type="Gene3D" id="3.55.10.10">
    <property type="entry name" value="Archease domain"/>
    <property type="match status" value="1"/>
</dbReference>